<comment type="function">
    <text evidence="13">The coatomer is a cytosolic protein complex that binds to dilysine motifs and reversibly associates with Golgi non-clathrin-coated vesicles, which further mediate biosynthetic protein transport from the ER, via the Golgi up to the trans Golgi network. Coatomer complex is required for budding from Golgi membranes, and is essential for the retrograde Golgi-to-ER transport of dilysine-tagged proteins.</text>
</comment>
<dbReference type="EMBL" id="JACGWO010000002">
    <property type="protein sequence ID" value="KAK4436111.1"/>
    <property type="molecule type" value="Genomic_DNA"/>
</dbReference>
<keyword evidence="11" id="KW-0472">Membrane</keyword>
<dbReference type="GO" id="GO:0006886">
    <property type="term" value="P:intracellular protein transport"/>
    <property type="evidence" value="ECO:0007669"/>
    <property type="project" value="InterPro"/>
</dbReference>
<comment type="caution">
    <text evidence="16">The sequence shown here is derived from an EMBL/GenBank/DDBJ whole genome shotgun (WGS) entry which is preliminary data.</text>
</comment>
<dbReference type="InterPro" id="IPR016460">
    <property type="entry name" value="COPB1"/>
</dbReference>
<evidence type="ECO:0000313" key="16">
    <source>
        <dbReference type="EMBL" id="KAK4436111.1"/>
    </source>
</evidence>
<dbReference type="InterPro" id="IPR029446">
    <property type="entry name" value="COPB1_appendage_platform_dom"/>
</dbReference>
<evidence type="ECO:0000256" key="12">
    <source>
        <dbReference type="ARBA" id="ARBA00023329"/>
    </source>
</evidence>
<evidence type="ECO:0000256" key="6">
    <source>
        <dbReference type="ARBA" id="ARBA00022490"/>
    </source>
</evidence>
<evidence type="ECO:0000256" key="5">
    <source>
        <dbReference type="ARBA" id="ARBA00022448"/>
    </source>
</evidence>
<dbReference type="PANTHER" id="PTHR10635">
    <property type="entry name" value="COATOMER SUBUNIT BETA"/>
    <property type="match status" value="1"/>
</dbReference>
<dbReference type="CDD" id="cd11560">
    <property type="entry name" value="W2_eIF5C_like"/>
    <property type="match status" value="1"/>
</dbReference>
<keyword evidence="12" id="KW-0968">Cytoplasmic vesicle</keyword>
<gene>
    <name evidence="16" type="ORF">Salat_0774800</name>
</gene>
<evidence type="ECO:0000256" key="4">
    <source>
        <dbReference type="ARBA" id="ARBA00011775"/>
    </source>
</evidence>
<reference evidence="16" key="1">
    <citation type="submission" date="2020-06" db="EMBL/GenBank/DDBJ databases">
        <authorList>
            <person name="Li T."/>
            <person name="Hu X."/>
            <person name="Zhang T."/>
            <person name="Song X."/>
            <person name="Zhang H."/>
            <person name="Dai N."/>
            <person name="Sheng W."/>
            <person name="Hou X."/>
            <person name="Wei L."/>
        </authorList>
    </citation>
    <scope>NUCLEOTIDE SEQUENCE</scope>
    <source>
        <strain evidence="16">3651</strain>
        <tissue evidence="16">Leaf</tissue>
    </source>
</reference>
<comment type="subunit">
    <text evidence="4">Oligomeric complex that consists of at least the alpha, beta, beta', gamma, delta, epsilon and zeta subunits.</text>
</comment>
<keyword evidence="6" id="KW-0963">Cytoplasm</keyword>
<dbReference type="Gene3D" id="1.25.10.10">
    <property type="entry name" value="Leucine-rich Repeat Variant"/>
    <property type="match status" value="1"/>
</dbReference>
<keyword evidence="10" id="KW-0333">Golgi apparatus</keyword>
<dbReference type="SUPFAM" id="SSF48371">
    <property type="entry name" value="ARM repeat"/>
    <property type="match status" value="2"/>
</dbReference>
<evidence type="ECO:0000256" key="9">
    <source>
        <dbReference type="ARBA" id="ARBA00022927"/>
    </source>
</evidence>
<evidence type="ECO:0000256" key="11">
    <source>
        <dbReference type="ARBA" id="ARBA00023136"/>
    </source>
</evidence>
<feature type="domain" description="W2" evidence="15">
    <location>
        <begin position="1197"/>
        <end position="1362"/>
    </location>
</feature>
<dbReference type="InterPro" id="IPR043510">
    <property type="entry name" value="W2_5MP1/2"/>
</dbReference>
<keyword evidence="9" id="KW-0653">Protein transport</keyword>
<dbReference type="FunFam" id="1.25.40.180:FF:000028">
    <property type="entry name" value="ARM repeat superfamily protein"/>
    <property type="match status" value="1"/>
</dbReference>
<dbReference type="Pfam" id="PF01602">
    <property type="entry name" value="Adaptin_N"/>
    <property type="match status" value="1"/>
</dbReference>
<evidence type="ECO:0000256" key="3">
    <source>
        <dbReference type="ARBA" id="ARBA00008151"/>
    </source>
</evidence>
<dbReference type="InterPro" id="IPR016024">
    <property type="entry name" value="ARM-type_fold"/>
</dbReference>
<dbReference type="InterPro" id="IPR057397">
    <property type="entry name" value="HEAT_5MP1_2"/>
</dbReference>
<evidence type="ECO:0000256" key="7">
    <source>
        <dbReference type="ARBA" id="ARBA00022737"/>
    </source>
</evidence>
<comment type="similarity">
    <text evidence="3">Belongs to the BZW family.</text>
</comment>
<dbReference type="InterPro" id="IPR003307">
    <property type="entry name" value="W2_domain"/>
</dbReference>
<dbReference type="PANTHER" id="PTHR10635:SF0">
    <property type="entry name" value="COATOMER SUBUNIT BETA"/>
    <property type="match status" value="1"/>
</dbReference>
<dbReference type="GO" id="GO:0006888">
    <property type="term" value="P:endoplasmic reticulum to Golgi vesicle-mediated transport"/>
    <property type="evidence" value="ECO:0007669"/>
    <property type="project" value="TreeGrafter"/>
</dbReference>
<dbReference type="SMART" id="SM00515">
    <property type="entry name" value="eIF5C"/>
    <property type="match status" value="1"/>
</dbReference>
<accession>A0AAE1YU96</accession>
<keyword evidence="7" id="KW-0677">Repeat</keyword>
<dbReference type="GO" id="GO:0005198">
    <property type="term" value="F:structural molecule activity"/>
    <property type="evidence" value="ECO:0007669"/>
    <property type="project" value="InterPro"/>
</dbReference>
<evidence type="ECO:0000256" key="1">
    <source>
        <dbReference type="ARBA" id="ARBA00004255"/>
    </source>
</evidence>
<keyword evidence="5" id="KW-0813">Transport</keyword>
<dbReference type="Gene3D" id="1.25.40.180">
    <property type="match status" value="1"/>
</dbReference>
<dbReference type="Pfam" id="PF25504">
    <property type="entry name" value="HEAT_5MP1_2"/>
    <property type="match status" value="1"/>
</dbReference>
<organism evidence="16 17">
    <name type="scientific">Sesamum alatum</name>
    <dbReference type="NCBI Taxonomy" id="300844"/>
    <lineage>
        <taxon>Eukaryota</taxon>
        <taxon>Viridiplantae</taxon>
        <taxon>Streptophyta</taxon>
        <taxon>Embryophyta</taxon>
        <taxon>Tracheophyta</taxon>
        <taxon>Spermatophyta</taxon>
        <taxon>Magnoliopsida</taxon>
        <taxon>eudicotyledons</taxon>
        <taxon>Gunneridae</taxon>
        <taxon>Pentapetalae</taxon>
        <taxon>asterids</taxon>
        <taxon>lamiids</taxon>
        <taxon>Lamiales</taxon>
        <taxon>Pedaliaceae</taxon>
        <taxon>Sesamum</taxon>
    </lineage>
</organism>
<evidence type="ECO:0000259" key="15">
    <source>
        <dbReference type="PROSITE" id="PS51363"/>
    </source>
</evidence>
<dbReference type="GO" id="GO:0006891">
    <property type="term" value="P:intra-Golgi vesicle-mediated transport"/>
    <property type="evidence" value="ECO:0007669"/>
    <property type="project" value="TreeGrafter"/>
</dbReference>
<evidence type="ECO:0000256" key="14">
    <source>
        <dbReference type="SAM" id="MobiDB-lite"/>
    </source>
</evidence>
<dbReference type="FunFam" id="1.25.10.10:FF:000166">
    <property type="entry name" value="Coatomer subunit beta"/>
    <property type="match status" value="1"/>
</dbReference>
<evidence type="ECO:0000256" key="10">
    <source>
        <dbReference type="ARBA" id="ARBA00023034"/>
    </source>
</evidence>
<dbReference type="GO" id="GO:0000139">
    <property type="term" value="C:Golgi membrane"/>
    <property type="evidence" value="ECO:0007669"/>
    <property type="project" value="UniProtKB-SubCell"/>
</dbReference>
<evidence type="ECO:0000256" key="2">
    <source>
        <dbReference type="ARBA" id="ARBA00004347"/>
    </source>
</evidence>
<feature type="region of interest" description="Disordered" evidence="14">
    <location>
        <begin position="942"/>
        <end position="961"/>
    </location>
</feature>
<reference evidence="16" key="2">
    <citation type="journal article" date="2024" name="Plant">
        <title>Genomic evolution and insights into agronomic trait innovations of Sesamum species.</title>
        <authorList>
            <person name="Miao H."/>
            <person name="Wang L."/>
            <person name="Qu L."/>
            <person name="Liu H."/>
            <person name="Sun Y."/>
            <person name="Le M."/>
            <person name="Wang Q."/>
            <person name="Wei S."/>
            <person name="Zheng Y."/>
            <person name="Lin W."/>
            <person name="Duan Y."/>
            <person name="Cao H."/>
            <person name="Xiong S."/>
            <person name="Wang X."/>
            <person name="Wei L."/>
            <person name="Li C."/>
            <person name="Ma Q."/>
            <person name="Ju M."/>
            <person name="Zhao R."/>
            <person name="Li G."/>
            <person name="Mu C."/>
            <person name="Tian Q."/>
            <person name="Mei H."/>
            <person name="Zhang T."/>
            <person name="Gao T."/>
            <person name="Zhang H."/>
        </authorList>
    </citation>
    <scope>NUCLEOTIDE SEQUENCE</scope>
    <source>
        <strain evidence="16">3651</strain>
    </source>
</reference>
<proteinExistence type="inferred from homology"/>
<sequence>MERSSSLLVHFDKGTPALANEIKEALEGNDVPAKIDAMKNAVMLLLNGDTLPQLFITIVRYVLPSEDHTIQKLLLLYLEIIDKTDGKGRVLPEMILICQNLRNNLQHPNEYIRGVTLRFLCRLNEVEIIEPLIPSIMSNLEHRHPFVRRHAILAVMSIYKLQQGEQLLVDAPETIERCLSTETDPSARRNAFLMLFNCAQDRAISYLLSNVDRVSEWGELLQMVVLELIRKVCRTNKAEKGKYMQIIISLLNAHSAAVVYECAGTLISLSSAPTAIRAAANTYCQLLLSQSDNNVKLIVLDRLNELKSSYRDIMVDLIMDVLRALSSPNLDIRKKTLDIVLELITPRNVNEVVLTLKKEVVKTQSGELEKNVEYRQMLIQSIHSCAIRFPEVASTVVHLLMDFLGDNNVASAMDVIIFVREITETNPKLRVSIITRLLDTFYQIRAARVCCCALWIIGEYCLSLSEVEGGIATIRQCLGDLPFFSVSEDGEAADSKKAQQTSWMTVSSRRPAILADGTYATQSAASETAFSPPAVVHGSLGTGNLRSLLLTGDFFLAAVVACTLAKLILRLEEVQPSKIEVNKASTDALLIMVAMLQLGQSSVLPHPIDNDSYDRIVLCIRLLCNTGDAVRKIWLNSCRESFIKMLSDKQMRETEEDQAKAQLSRSQPDDLIDFYHLKSRKGMSQLELEDQVQDDLKRATGEFVKDADDANKLNRIIQLTGFSDPVYAEAYVTVHHYDIVLDVTVINRTKETLQNLCLELATMGDLKLVERPQNYTLAPASSKQIKANIKVSSTETGVIFGNIVYETSIMLERTVIVLNDIHIDIMDYISPAVCGDAAFRTMWAEFEWENKVAVNTTITNEKEFLDHIIESTNMKCLTAQSALEGDCGFLAANLYAKSVFGEDALVNISVEKQMDNKLNGYIRIRSKTQGIALSLGDKITLKQKGGSSSPTCSSKEKPTLGGTRIKTRKRNIAAPLDPAAFSDAVVQIYLDNAGDLELIAKSLESSDLNFSRYGDTFFEVVFRGARTQPGTIKLDEGERHPYSIIDCEPKREVILPSVIYIQKILRRRPFLIKNLENVMRKFLQSLELFEEDERKKLAIFTALAFSQKLSGLPPETVLQPLLKDNLVAKGLVLSFITDFFREYLVDNSLDDLISILKRGKMEDNLLDFFPSAKRTPEAVSEHFNKEGLVQLVEYNEKKLFEVKLKEMKSALTSQIAEEADISEVIETVKQHVKDAKLPDIDVVRILWDVLMDAVQWSGKNQQQNANSALRQVKTWAELLNAFCTTGRLELELMYKVQVQCYEDAKLMKLFPEIIRSLYDQDVLAEDTILHWFRKGTNLKGRQSFVKALEPFVKWLEEAEEEE</sequence>
<dbReference type="GO" id="GO:0030126">
    <property type="term" value="C:COPI vesicle coat"/>
    <property type="evidence" value="ECO:0007669"/>
    <property type="project" value="InterPro"/>
</dbReference>
<keyword evidence="17" id="KW-1185">Reference proteome</keyword>
<evidence type="ECO:0000256" key="13">
    <source>
        <dbReference type="ARBA" id="ARBA00025536"/>
    </source>
</evidence>
<protein>
    <submittedName>
        <fullName evidence="16">Coatomer subunit beta-1</fullName>
    </submittedName>
</protein>
<dbReference type="Pfam" id="PF02020">
    <property type="entry name" value="W2"/>
    <property type="match status" value="1"/>
</dbReference>
<evidence type="ECO:0000313" key="17">
    <source>
        <dbReference type="Proteomes" id="UP001293254"/>
    </source>
</evidence>
<keyword evidence="8" id="KW-0931">ER-Golgi transport</keyword>
<dbReference type="InterPro" id="IPR011989">
    <property type="entry name" value="ARM-like"/>
</dbReference>
<dbReference type="InterPro" id="IPR011710">
    <property type="entry name" value="Coatomer_bsu_C"/>
</dbReference>
<dbReference type="InterPro" id="IPR002553">
    <property type="entry name" value="Clathrin/coatomer_adapt-like_N"/>
</dbReference>
<evidence type="ECO:0000256" key="8">
    <source>
        <dbReference type="ARBA" id="ARBA00022892"/>
    </source>
</evidence>
<dbReference type="PROSITE" id="PS51363">
    <property type="entry name" value="W2"/>
    <property type="match status" value="1"/>
</dbReference>
<name>A0AAE1YU96_9LAMI</name>
<dbReference type="Pfam" id="PF14806">
    <property type="entry name" value="Coatomer_b_Cpla"/>
    <property type="match status" value="1"/>
</dbReference>
<dbReference type="Proteomes" id="UP001293254">
    <property type="component" value="Unassembled WGS sequence"/>
</dbReference>
<comment type="subcellular location">
    <subcellularLocation>
        <location evidence="2">Cytoplasmic vesicle</location>
        <location evidence="2">COPI-coated vesicle membrane</location>
        <topology evidence="2">Peripheral membrane protein</topology>
        <orientation evidence="2">Cytoplasmic side</orientation>
    </subcellularLocation>
    <subcellularLocation>
        <location evidence="1">Golgi apparatus membrane</location>
        <topology evidence="1">Peripheral membrane protein</topology>
        <orientation evidence="1">Cytoplasmic side</orientation>
    </subcellularLocation>
</comment>
<dbReference type="Pfam" id="PF07718">
    <property type="entry name" value="Coatamer_beta_C"/>
    <property type="match status" value="1"/>
</dbReference>